<evidence type="ECO:0000259" key="4">
    <source>
        <dbReference type="PROSITE" id="PS01124"/>
    </source>
</evidence>
<evidence type="ECO:0000313" key="5">
    <source>
        <dbReference type="EMBL" id="KAA1188873.1"/>
    </source>
</evidence>
<dbReference type="GO" id="GO:0005829">
    <property type="term" value="C:cytosol"/>
    <property type="evidence" value="ECO:0007669"/>
    <property type="project" value="TreeGrafter"/>
</dbReference>
<organism evidence="5 6">
    <name type="scientific">Pseudohalioglobus sediminis</name>
    <dbReference type="NCBI Taxonomy" id="2606449"/>
    <lineage>
        <taxon>Bacteria</taxon>
        <taxon>Pseudomonadati</taxon>
        <taxon>Pseudomonadota</taxon>
        <taxon>Gammaproteobacteria</taxon>
        <taxon>Cellvibrionales</taxon>
        <taxon>Halieaceae</taxon>
        <taxon>Pseudohalioglobus</taxon>
    </lineage>
</organism>
<dbReference type="PROSITE" id="PS01124">
    <property type="entry name" value="HTH_ARAC_FAMILY_2"/>
    <property type="match status" value="1"/>
</dbReference>
<evidence type="ECO:0000256" key="1">
    <source>
        <dbReference type="ARBA" id="ARBA00023015"/>
    </source>
</evidence>
<keyword evidence="6" id="KW-1185">Reference proteome</keyword>
<dbReference type="Pfam" id="PF12625">
    <property type="entry name" value="Arabinose_bd"/>
    <property type="match status" value="1"/>
</dbReference>
<dbReference type="AlphaFoldDB" id="A0A5B0WPL4"/>
<gene>
    <name evidence="5" type="ORF">F0M18_16855</name>
</gene>
<dbReference type="GO" id="GO:0000976">
    <property type="term" value="F:transcription cis-regulatory region binding"/>
    <property type="evidence" value="ECO:0007669"/>
    <property type="project" value="TreeGrafter"/>
</dbReference>
<dbReference type="Gene3D" id="1.10.10.60">
    <property type="entry name" value="Homeodomain-like"/>
    <property type="match status" value="1"/>
</dbReference>
<dbReference type="EMBL" id="VTUX01000009">
    <property type="protein sequence ID" value="KAA1188873.1"/>
    <property type="molecule type" value="Genomic_DNA"/>
</dbReference>
<dbReference type="Proteomes" id="UP000323708">
    <property type="component" value="Unassembled WGS sequence"/>
</dbReference>
<dbReference type="SUPFAM" id="SSF46689">
    <property type="entry name" value="Homeodomain-like"/>
    <property type="match status" value="1"/>
</dbReference>
<reference evidence="5 6" key="1">
    <citation type="submission" date="2019-09" db="EMBL/GenBank/DDBJ databases">
        <authorList>
            <person name="Chen X.-Y."/>
        </authorList>
    </citation>
    <scope>NUCLEOTIDE SEQUENCE [LARGE SCALE GENOMIC DNA]</scope>
    <source>
        <strain evidence="5 6">NY5</strain>
    </source>
</reference>
<keyword evidence="1" id="KW-0805">Transcription regulation</keyword>
<sequence length="346" mass="38781">MVFIISGHTTLADMDTGTIPLIRGSQLSPFINYLHDCGIGADKLLRVCRCPLREDFDNPDLIIPTNRLWQFIEEAARVLRDKDLGWKVAMRYGVYGGGHFGYQLENQPSLREAIRCYSSTISEHASVSHGQLEAIGGNVWFYRATLPRKGSAYFQVEQYALGTLVHIVKRYLGRQWRPKRIAITTRPSRAERLAIAASCDELITGAARAAIEVPVAGLDATPGALPASIKEPGIPAKPFPDEVPHILTQMLMYYIGDYPITLNVVSDILEMHPRTLNRRLETYGLSFRDVRKQVLIERAKWEINRATFSIEEISRLLGYSHQSSFSRAFAAIVGVPPREFAAHATD</sequence>
<keyword evidence="3" id="KW-0804">Transcription</keyword>
<accession>A0A5B0WPL4</accession>
<dbReference type="InterPro" id="IPR018060">
    <property type="entry name" value="HTH_AraC"/>
</dbReference>
<dbReference type="RefSeq" id="WP_149612636.1">
    <property type="nucleotide sequence ID" value="NZ_VTUX01000009.1"/>
</dbReference>
<name>A0A5B0WPL4_9GAMM</name>
<dbReference type="InterPro" id="IPR009057">
    <property type="entry name" value="Homeodomain-like_sf"/>
</dbReference>
<dbReference type="PANTHER" id="PTHR47894">
    <property type="entry name" value="HTH-TYPE TRANSCRIPTIONAL REGULATOR GADX"/>
    <property type="match status" value="1"/>
</dbReference>
<feature type="domain" description="HTH araC/xylS-type" evidence="4">
    <location>
        <begin position="241"/>
        <end position="343"/>
    </location>
</feature>
<protein>
    <submittedName>
        <fullName evidence="5">AraC family transcriptional regulator</fullName>
    </submittedName>
</protein>
<dbReference type="PANTHER" id="PTHR47894:SF4">
    <property type="entry name" value="HTH-TYPE TRANSCRIPTIONAL REGULATOR GADX"/>
    <property type="match status" value="1"/>
</dbReference>
<proteinExistence type="predicted"/>
<dbReference type="SMART" id="SM00342">
    <property type="entry name" value="HTH_ARAC"/>
    <property type="match status" value="1"/>
</dbReference>
<dbReference type="GO" id="GO:0003700">
    <property type="term" value="F:DNA-binding transcription factor activity"/>
    <property type="evidence" value="ECO:0007669"/>
    <property type="project" value="InterPro"/>
</dbReference>
<keyword evidence="2" id="KW-0238">DNA-binding</keyword>
<dbReference type="InterPro" id="IPR032687">
    <property type="entry name" value="AraC-type_N"/>
</dbReference>
<evidence type="ECO:0000256" key="2">
    <source>
        <dbReference type="ARBA" id="ARBA00023125"/>
    </source>
</evidence>
<evidence type="ECO:0000256" key="3">
    <source>
        <dbReference type="ARBA" id="ARBA00023163"/>
    </source>
</evidence>
<dbReference type="Pfam" id="PF12833">
    <property type="entry name" value="HTH_18"/>
    <property type="match status" value="1"/>
</dbReference>
<comment type="caution">
    <text evidence="5">The sequence shown here is derived from an EMBL/GenBank/DDBJ whole genome shotgun (WGS) entry which is preliminary data.</text>
</comment>
<evidence type="ECO:0000313" key="6">
    <source>
        <dbReference type="Proteomes" id="UP000323708"/>
    </source>
</evidence>